<comment type="caution">
    <text evidence="1">The sequence shown here is derived from an EMBL/GenBank/DDBJ whole genome shotgun (WGS) entry which is preliminary data.</text>
</comment>
<keyword evidence="2" id="KW-1185">Reference proteome</keyword>
<name>A0A8J2L693_9HEXA</name>
<dbReference type="Proteomes" id="UP000708208">
    <property type="component" value="Unassembled WGS sequence"/>
</dbReference>
<reference evidence="1" key="1">
    <citation type="submission" date="2021-06" db="EMBL/GenBank/DDBJ databases">
        <authorList>
            <person name="Hodson N. C."/>
            <person name="Mongue J. A."/>
            <person name="Jaron S. K."/>
        </authorList>
    </citation>
    <scope>NUCLEOTIDE SEQUENCE</scope>
</reference>
<organism evidence="1 2">
    <name type="scientific">Allacma fusca</name>
    <dbReference type="NCBI Taxonomy" id="39272"/>
    <lineage>
        <taxon>Eukaryota</taxon>
        <taxon>Metazoa</taxon>
        <taxon>Ecdysozoa</taxon>
        <taxon>Arthropoda</taxon>
        <taxon>Hexapoda</taxon>
        <taxon>Collembola</taxon>
        <taxon>Symphypleona</taxon>
        <taxon>Sminthuridae</taxon>
        <taxon>Allacma</taxon>
    </lineage>
</organism>
<proteinExistence type="predicted"/>
<feature type="non-terminal residue" evidence="1">
    <location>
        <position position="33"/>
    </location>
</feature>
<evidence type="ECO:0000313" key="1">
    <source>
        <dbReference type="EMBL" id="CAG7826958.1"/>
    </source>
</evidence>
<dbReference type="EMBL" id="CAJVCH010541791">
    <property type="protein sequence ID" value="CAG7826958.1"/>
    <property type="molecule type" value="Genomic_DNA"/>
</dbReference>
<gene>
    <name evidence="1" type="ORF">AFUS01_LOCUS36981</name>
</gene>
<accession>A0A8J2L693</accession>
<protein>
    <submittedName>
        <fullName evidence="1">Uncharacterized protein</fullName>
    </submittedName>
</protein>
<sequence>RSTPLDLSFGLWKKKVKVERRRRGLGKKNEFIK</sequence>
<feature type="non-terminal residue" evidence="1">
    <location>
        <position position="1"/>
    </location>
</feature>
<evidence type="ECO:0000313" key="2">
    <source>
        <dbReference type="Proteomes" id="UP000708208"/>
    </source>
</evidence>
<dbReference type="AlphaFoldDB" id="A0A8J2L693"/>